<dbReference type="Pfam" id="PF13560">
    <property type="entry name" value="HTH_31"/>
    <property type="match status" value="1"/>
</dbReference>
<dbReference type="InterPro" id="IPR010982">
    <property type="entry name" value="Lambda_DNA-bd_dom_sf"/>
</dbReference>
<feature type="domain" description="HTH cro/C1-type" evidence="1">
    <location>
        <begin position="16"/>
        <end position="56"/>
    </location>
</feature>
<name>A0A9X7JQP3_9ACTN</name>
<organism evidence="2 3">
    <name type="scientific">Streptosporangium nondiastaticum</name>
    <dbReference type="NCBI Taxonomy" id="35764"/>
    <lineage>
        <taxon>Bacteria</taxon>
        <taxon>Bacillati</taxon>
        <taxon>Actinomycetota</taxon>
        <taxon>Actinomycetes</taxon>
        <taxon>Streptosporangiales</taxon>
        <taxon>Streptosporangiaceae</taxon>
        <taxon>Streptosporangium</taxon>
    </lineage>
</organism>
<dbReference type="Pfam" id="PF19054">
    <property type="entry name" value="DUF5753"/>
    <property type="match status" value="1"/>
</dbReference>
<keyword evidence="3" id="KW-1185">Reference proteome</keyword>
<dbReference type="SUPFAM" id="SSF47413">
    <property type="entry name" value="lambda repressor-like DNA-binding domains"/>
    <property type="match status" value="1"/>
</dbReference>
<dbReference type="InterPro" id="IPR001387">
    <property type="entry name" value="Cro/C1-type_HTH"/>
</dbReference>
<dbReference type="RefSeq" id="WP_106676374.1">
    <property type="nucleotide sequence ID" value="NZ_PXWG01000029.1"/>
</dbReference>
<comment type="caution">
    <text evidence="2">The sequence shown here is derived from an EMBL/GenBank/DDBJ whole genome shotgun (WGS) entry which is preliminary data.</text>
</comment>
<proteinExistence type="predicted"/>
<dbReference type="Proteomes" id="UP000242427">
    <property type="component" value="Unassembled WGS sequence"/>
</dbReference>
<evidence type="ECO:0000259" key="1">
    <source>
        <dbReference type="PROSITE" id="PS50943"/>
    </source>
</evidence>
<dbReference type="GO" id="GO:0003677">
    <property type="term" value="F:DNA binding"/>
    <property type="evidence" value="ECO:0007669"/>
    <property type="project" value="InterPro"/>
</dbReference>
<dbReference type="CDD" id="cd00093">
    <property type="entry name" value="HTH_XRE"/>
    <property type="match status" value="1"/>
</dbReference>
<dbReference type="EMBL" id="PXWG01000029">
    <property type="protein sequence ID" value="PSJ28110.1"/>
    <property type="molecule type" value="Genomic_DNA"/>
</dbReference>
<dbReference type="SMART" id="SM00530">
    <property type="entry name" value="HTH_XRE"/>
    <property type="match status" value="1"/>
</dbReference>
<accession>A0A9X7JQP3</accession>
<gene>
    <name evidence="2" type="ORF">B7P34_14005</name>
</gene>
<dbReference type="PROSITE" id="PS50943">
    <property type="entry name" value="HTH_CROC1"/>
    <property type="match status" value="1"/>
</dbReference>
<dbReference type="InterPro" id="IPR043917">
    <property type="entry name" value="DUF5753"/>
</dbReference>
<evidence type="ECO:0000313" key="2">
    <source>
        <dbReference type="EMBL" id="PSJ28110.1"/>
    </source>
</evidence>
<dbReference type="AlphaFoldDB" id="A0A9X7JQP3"/>
<evidence type="ECO:0000313" key="3">
    <source>
        <dbReference type="Proteomes" id="UP000242427"/>
    </source>
</evidence>
<protein>
    <submittedName>
        <fullName evidence="2">Transcriptional regulator</fullName>
    </submittedName>
</protein>
<dbReference type="OrthoDB" id="4966777at2"/>
<dbReference type="Gene3D" id="1.10.260.40">
    <property type="entry name" value="lambda repressor-like DNA-binding domains"/>
    <property type="match status" value="1"/>
</dbReference>
<reference evidence="2 3" key="1">
    <citation type="submission" date="2018-03" db="EMBL/GenBank/DDBJ databases">
        <title>Chitinolytic properties of Streptosporangium nondiastaticum TBG75A20.</title>
        <authorList>
            <person name="Gayathri V."/>
            <person name="Shiburaj S."/>
        </authorList>
    </citation>
    <scope>NUCLEOTIDE SEQUENCE [LARGE SCALE GENOMIC DNA]</scope>
    <source>
        <strain evidence="2 3">TBG75A20</strain>
    </source>
</reference>
<sequence>MTTDFQQGRIALGARLRELRTEAGLTVRQLAARCGWPYSKISKLENGKQTVTPDDLGTWARETGRPEAGEELKARLRGLETSQRSWRRQLAAGHRPVQEALAVEYQRSAVLRAWEAAMIVGVLQTTEYARHIFTAYTELHQSVRDIDEAVRARMKRQETLYTRGKQYHIVMGEAALHTLVCPPQVLAGQLDRLMGMAAGLDTVSLGIVPFGARLGLPPANGFWIYDQRLVIVEDWHAELWLDDAENVTLYTRVWETLKKSAVYGRQAQRLIARARASLDLA</sequence>